<protein>
    <submittedName>
        <fullName evidence="1">Uncharacterized protein</fullName>
    </submittedName>
</protein>
<dbReference type="Proteomes" id="UP000001025">
    <property type="component" value="Chromosome"/>
</dbReference>
<dbReference type="EnsemblBacteria" id="CAD79298">
    <property type="protein sequence ID" value="CAD79298"/>
    <property type="gene ID" value="RB11752"/>
</dbReference>
<evidence type="ECO:0000313" key="2">
    <source>
        <dbReference type="Proteomes" id="UP000001025"/>
    </source>
</evidence>
<organism evidence="1 2">
    <name type="scientific">Rhodopirellula baltica (strain DSM 10527 / NCIMB 13988 / SH1)</name>
    <dbReference type="NCBI Taxonomy" id="243090"/>
    <lineage>
        <taxon>Bacteria</taxon>
        <taxon>Pseudomonadati</taxon>
        <taxon>Planctomycetota</taxon>
        <taxon>Planctomycetia</taxon>
        <taxon>Pirellulales</taxon>
        <taxon>Pirellulaceae</taxon>
        <taxon>Rhodopirellula</taxon>
    </lineage>
</organism>
<dbReference type="InParanoid" id="Q7UDV9"/>
<dbReference type="HOGENOM" id="CLU_1538863_0_0_0"/>
<dbReference type="KEGG" id="rba:RB11752"/>
<keyword evidence="2" id="KW-1185">Reference proteome</keyword>
<sequence length="174" mass="18922">MRCSRIRQEFGGTTSRDNRILANPATSGVRPMRLRTLLQPVGSQVGNDPPISRPIVGGEWSQLGITGNQASGELVVGVAVDWHQTGALWVPSDVVTDGLNRFFLAFLILQNVIVGLPLQLHLESLQHVIESVAKVTHCKTLITALKQPHPKHVDVVRHQTVHRASDGVSKGGVR</sequence>
<gene>
    <name evidence="1" type="ordered locus">RB11752</name>
</gene>
<reference evidence="1 2" key="1">
    <citation type="journal article" date="2003" name="Proc. Natl. Acad. Sci. U.S.A.">
        <title>Complete genome sequence of the marine planctomycete Pirellula sp. strain 1.</title>
        <authorList>
            <person name="Gloeckner F.O."/>
            <person name="Kube M."/>
            <person name="Bauer M."/>
            <person name="Teeling H."/>
            <person name="Lombardot T."/>
            <person name="Ludwig W."/>
            <person name="Gade D."/>
            <person name="Beck A."/>
            <person name="Borzym K."/>
            <person name="Heitmann K."/>
            <person name="Rabus R."/>
            <person name="Schlesner H."/>
            <person name="Amann R."/>
            <person name="Reinhardt R."/>
        </authorList>
    </citation>
    <scope>NUCLEOTIDE SEQUENCE [LARGE SCALE GENOMIC DNA]</scope>
    <source>
        <strain evidence="2">DSM 10527 / NCIMB 13988 / SH1</strain>
    </source>
</reference>
<dbReference type="STRING" id="243090.RB11752"/>
<proteinExistence type="predicted"/>
<name>Q7UDV9_RHOBA</name>
<dbReference type="AlphaFoldDB" id="Q7UDV9"/>
<evidence type="ECO:0000313" key="1">
    <source>
        <dbReference type="EMBL" id="CAD79298.1"/>
    </source>
</evidence>
<accession>Q7UDV9</accession>
<dbReference type="EMBL" id="BX294153">
    <property type="protein sequence ID" value="CAD79298.1"/>
    <property type="molecule type" value="Genomic_DNA"/>
</dbReference>